<organism evidence="2 3">
    <name type="scientific">Aerococcus sanguinicola</name>
    <dbReference type="NCBI Taxonomy" id="119206"/>
    <lineage>
        <taxon>Bacteria</taxon>
        <taxon>Bacillati</taxon>
        <taxon>Bacillota</taxon>
        <taxon>Bacilli</taxon>
        <taxon>Lactobacillales</taxon>
        <taxon>Aerococcaceae</taxon>
        <taxon>Aerococcus</taxon>
    </lineage>
</organism>
<reference evidence="2 3" key="1">
    <citation type="submission" date="2017-12" db="EMBL/GenBank/DDBJ databases">
        <title>Phylogenetic diversity of female urinary microbiome.</title>
        <authorList>
            <person name="Thomas-White K."/>
            <person name="Wolfe A.J."/>
        </authorList>
    </citation>
    <scope>NUCLEOTIDE SEQUENCE [LARGE SCALE GENOMIC DNA]</scope>
    <source>
        <strain evidence="2 3">UMB0139</strain>
    </source>
</reference>
<dbReference type="OrthoDB" id="8757095at2"/>
<keyword evidence="1" id="KW-0472">Membrane</keyword>
<dbReference type="Pfam" id="PF11193">
    <property type="entry name" value="DUF2812"/>
    <property type="match status" value="1"/>
</dbReference>
<protein>
    <recommendedName>
        <fullName evidence="4">DUF2812 domain-containing protein</fullName>
    </recommendedName>
</protein>
<gene>
    <name evidence="2" type="ORF">CYJ28_08360</name>
</gene>
<name>A0A2I1MLI6_9LACT</name>
<feature type="transmembrane region" description="Helical" evidence="1">
    <location>
        <begin position="143"/>
        <end position="161"/>
    </location>
</feature>
<accession>A0A2I1MLI6</accession>
<evidence type="ECO:0000256" key="1">
    <source>
        <dbReference type="SAM" id="Phobius"/>
    </source>
</evidence>
<dbReference type="EMBL" id="PKGY01000005">
    <property type="protein sequence ID" value="PKZ21004.1"/>
    <property type="molecule type" value="Genomic_DNA"/>
</dbReference>
<dbReference type="Proteomes" id="UP000234239">
    <property type="component" value="Unassembled WGS sequence"/>
</dbReference>
<evidence type="ECO:0000313" key="3">
    <source>
        <dbReference type="Proteomes" id="UP000234239"/>
    </source>
</evidence>
<dbReference type="InterPro" id="IPR021359">
    <property type="entry name" value="DUF2812"/>
</dbReference>
<proteinExistence type="predicted"/>
<evidence type="ECO:0008006" key="4">
    <source>
        <dbReference type="Google" id="ProtNLM"/>
    </source>
</evidence>
<dbReference type="RefSeq" id="WP_101603799.1">
    <property type="nucleotide sequence ID" value="NZ_PKGY01000005.1"/>
</dbReference>
<dbReference type="AlphaFoldDB" id="A0A2I1MLI6"/>
<keyword evidence="1" id="KW-1133">Transmembrane helix</keyword>
<feature type="transmembrane region" description="Helical" evidence="1">
    <location>
        <begin position="167"/>
        <end position="184"/>
    </location>
</feature>
<comment type="caution">
    <text evidence="2">The sequence shown here is derived from an EMBL/GenBank/DDBJ whole genome shotgun (WGS) entry which is preliminary data.</text>
</comment>
<keyword evidence="1" id="KW-0812">Transmembrane</keyword>
<sequence>MNKIKIFLNPIEGREEYLNHIASEGYRLVKSGSIIHEFEKTNSDHRYAVEYIGYMNNKERKKYTEFLNGMNLKVFTAPLNIGKLSFGNIKLRPYNPPKSMIATSPGMINKEILIIETDGSKKIPIFSDKDSKNLDINRRKAPYYYLLFFSVLLIVLGLLKVIDYKSIILGVILIIFASFGLYNLNSIKRS</sequence>
<evidence type="ECO:0000313" key="2">
    <source>
        <dbReference type="EMBL" id="PKZ21004.1"/>
    </source>
</evidence>